<dbReference type="AlphaFoldDB" id="A0A0D0AUQ9"/>
<dbReference type="EMBL" id="KN835412">
    <property type="protein sequence ID" value="KIK38077.1"/>
    <property type="molecule type" value="Genomic_DNA"/>
</dbReference>
<protein>
    <recommendedName>
        <fullName evidence="1">Fungal-type protein kinase domain-containing protein</fullName>
    </recommendedName>
</protein>
<dbReference type="STRING" id="930992.A0A0D0AUQ9"/>
<dbReference type="HOGENOM" id="CLU_138921_1_0_1"/>
<feature type="non-terminal residue" evidence="2">
    <location>
        <position position="1"/>
    </location>
</feature>
<dbReference type="OrthoDB" id="2747778at2759"/>
<evidence type="ECO:0000313" key="3">
    <source>
        <dbReference type="Proteomes" id="UP000054485"/>
    </source>
</evidence>
<dbReference type="Proteomes" id="UP000054485">
    <property type="component" value="Unassembled WGS sequence"/>
</dbReference>
<reference evidence="2 3" key="1">
    <citation type="submission" date="2014-04" db="EMBL/GenBank/DDBJ databases">
        <authorList>
            <consortium name="DOE Joint Genome Institute"/>
            <person name="Kuo A."/>
            <person name="Ruytinx J."/>
            <person name="Rineau F."/>
            <person name="Colpaert J."/>
            <person name="Kohler A."/>
            <person name="Nagy L.G."/>
            <person name="Floudas D."/>
            <person name="Copeland A."/>
            <person name="Barry K.W."/>
            <person name="Cichocki N."/>
            <person name="Veneault-Fourrey C."/>
            <person name="LaButti K."/>
            <person name="Lindquist E.A."/>
            <person name="Lipzen A."/>
            <person name="Lundell T."/>
            <person name="Morin E."/>
            <person name="Murat C."/>
            <person name="Sun H."/>
            <person name="Tunlid A."/>
            <person name="Henrissat B."/>
            <person name="Grigoriev I.V."/>
            <person name="Hibbett D.S."/>
            <person name="Martin F."/>
            <person name="Nordberg H.P."/>
            <person name="Cantor M.N."/>
            <person name="Hua S.X."/>
        </authorList>
    </citation>
    <scope>NUCLEOTIDE SEQUENCE [LARGE SCALE GENOMIC DNA]</scope>
    <source>
        <strain evidence="2 3">UH-Slu-Lm8-n1</strain>
    </source>
</reference>
<organism evidence="2 3">
    <name type="scientific">Suillus luteus UH-Slu-Lm8-n1</name>
    <dbReference type="NCBI Taxonomy" id="930992"/>
    <lineage>
        <taxon>Eukaryota</taxon>
        <taxon>Fungi</taxon>
        <taxon>Dikarya</taxon>
        <taxon>Basidiomycota</taxon>
        <taxon>Agaricomycotina</taxon>
        <taxon>Agaricomycetes</taxon>
        <taxon>Agaricomycetidae</taxon>
        <taxon>Boletales</taxon>
        <taxon>Suillineae</taxon>
        <taxon>Suillaceae</taxon>
        <taxon>Suillus</taxon>
    </lineage>
</organism>
<keyword evidence="3" id="KW-1185">Reference proteome</keyword>
<dbReference type="InParanoid" id="A0A0D0AUQ9"/>
<accession>A0A0D0AUQ9</accession>
<evidence type="ECO:0000259" key="1">
    <source>
        <dbReference type="Pfam" id="PF17667"/>
    </source>
</evidence>
<sequence>LTDFKSSHQLVLSVRDILISHQDVYENAKILHHLSVGNIVIFRGQSFLINWDLAKLVIVEGPRQTPHTGTWQFRSAHLVKNICAVHAVEDDLESSLYIVLWMILM</sequence>
<evidence type="ECO:0000313" key="2">
    <source>
        <dbReference type="EMBL" id="KIK38077.1"/>
    </source>
</evidence>
<name>A0A0D0AUQ9_9AGAM</name>
<dbReference type="Pfam" id="PF17667">
    <property type="entry name" value="Pkinase_fungal"/>
    <property type="match status" value="1"/>
</dbReference>
<proteinExistence type="predicted"/>
<feature type="domain" description="Fungal-type protein kinase" evidence="1">
    <location>
        <begin position="1"/>
        <end position="102"/>
    </location>
</feature>
<gene>
    <name evidence="2" type="ORF">CY34DRAFT_39366</name>
</gene>
<dbReference type="InterPro" id="IPR040976">
    <property type="entry name" value="Pkinase_fungal"/>
</dbReference>
<feature type="non-terminal residue" evidence="2">
    <location>
        <position position="105"/>
    </location>
</feature>
<reference evidence="3" key="2">
    <citation type="submission" date="2015-01" db="EMBL/GenBank/DDBJ databases">
        <title>Evolutionary Origins and Diversification of the Mycorrhizal Mutualists.</title>
        <authorList>
            <consortium name="DOE Joint Genome Institute"/>
            <consortium name="Mycorrhizal Genomics Consortium"/>
            <person name="Kohler A."/>
            <person name="Kuo A."/>
            <person name="Nagy L.G."/>
            <person name="Floudas D."/>
            <person name="Copeland A."/>
            <person name="Barry K.W."/>
            <person name="Cichocki N."/>
            <person name="Veneault-Fourrey C."/>
            <person name="LaButti K."/>
            <person name="Lindquist E.A."/>
            <person name="Lipzen A."/>
            <person name="Lundell T."/>
            <person name="Morin E."/>
            <person name="Murat C."/>
            <person name="Riley R."/>
            <person name="Ohm R."/>
            <person name="Sun H."/>
            <person name="Tunlid A."/>
            <person name="Henrissat B."/>
            <person name="Grigoriev I.V."/>
            <person name="Hibbett D.S."/>
            <person name="Martin F."/>
        </authorList>
    </citation>
    <scope>NUCLEOTIDE SEQUENCE [LARGE SCALE GENOMIC DNA]</scope>
    <source>
        <strain evidence="3">UH-Slu-Lm8-n1</strain>
    </source>
</reference>